<accession>A0A2N7K8I0</accession>
<sequence length="227" mass="26952">MKVYCITTGKEERLHSIKDQITFDFDFYYAKTEDVCLKDLSFDQNKSKNWRRKGLNRREVSCFHSHLTLWKMCYEAKTPFFIFEDNVELVRHVDSLDIEKAAVYGLVSFAQKTSYETITPHYRRMFYTRAYVISPGAAFRLYNAAMRQPVFLPVDSFISLWYLTKVRGYLSENPFFTRKSRSEIASLVGNDKPTRERIGRMSFFRFGFITTRIYRLIMPLLLSKHVI</sequence>
<proteinExistence type="predicted"/>
<feature type="domain" description="Glycosyl transferase family 25" evidence="1">
    <location>
        <begin position="12"/>
        <end position="92"/>
    </location>
</feature>
<evidence type="ECO:0000313" key="3">
    <source>
        <dbReference type="Proteomes" id="UP000235406"/>
    </source>
</evidence>
<evidence type="ECO:0000313" key="2">
    <source>
        <dbReference type="EMBL" id="PMM70892.1"/>
    </source>
</evidence>
<dbReference type="EMBL" id="MCZK01000109">
    <property type="protein sequence ID" value="PMM70892.1"/>
    <property type="molecule type" value="Genomic_DNA"/>
</dbReference>
<dbReference type="AlphaFoldDB" id="A0A2N7K8I0"/>
<dbReference type="OrthoDB" id="9816113at2"/>
<gene>
    <name evidence="2" type="ORF">BCT49_00320</name>
</gene>
<dbReference type="InterPro" id="IPR002654">
    <property type="entry name" value="Glyco_trans_25"/>
</dbReference>
<dbReference type="Pfam" id="PF01755">
    <property type="entry name" value="Glyco_transf_25"/>
    <property type="match status" value="1"/>
</dbReference>
<organism evidence="2 3">
    <name type="scientific">Vibrio lentus</name>
    <dbReference type="NCBI Taxonomy" id="136468"/>
    <lineage>
        <taxon>Bacteria</taxon>
        <taxon>Pseudomonadati</taxon>
        <taxon>Pseudomonadota</taxon>
        <taxon>Gammaproteobacteria</taxon>
        <taxon>Vibrionales</taxon>
        <taxon>Vibrionaceae</taxon>
        <taxon>Vibrio</taxon>
    </lineage>
</organism>
<name>A0A2N7K8I0_9VIBR</name>
<comment type="caution">
    <text evidence="2">The sequence shown here is derived from an EMBL/GenBank/DDBJ whole genome shotgun (WGS) entry which is preliminary data.</text>
</comment>
<evidence type="ECO:0000259" key="1">
    <source>
        <dbReference type="Pfam" id="PF01755"/>
    </source>
</evidence>
<reference evidence="3" key="1">
    <citation type="submission" date="2016-07" db="EMBL/GenBank/DDBJ databases">
        <title>Nontailed viruses are major unrecognized killers of bacteria in the ocean.</title>
        <authorList>
            <person name="Kauffman K."/>
            <person name="Hussain F."/>
            <person name="Yang J."/>
            <person name="Arevalo P."/>
            <person name="Brown J."/>
            <person name="Cutler M."/>
            <person name="Kelly L."/>
            <person name="Polz M.F."/>
        </authorList>
    </citation>
    <scope>NUCLEOTIDE SEQUENCE [LARGE SCALE GENOMIC DNA]</scope>
    <source>
        <strain evidence="3">10N.261.46.F8</strain>
    </source>
</reference>
<protein>
    <recommendedName>
        <fullName evidence="1">Glycosyl transferase family 25 domain-containing protein</fullName>
    </recommendedName>
</protein>
<dbReference type="RefSeq" id="WP_102435149.1">
    <property type="nucleotide sequence ID" value="NZ_CAWNVI010000109.1"/>
</dbReference>
<dbReference type="Proteomes" id="UP000235406">
    <property type="component" value="Unassembled WGS sequence"/>
</dbReference>